<dbReference type="AlphaFoldDB" id="A0AAV1KY07"/>
<keyword evidence="2" id="KW-1015">Disulfide bond</keyword>
<dbReference type="SUPFAM" id="SSF50494">
    <property type="entry name" value="Trypsin-like serine proteases"/>
    <property type="match status" value="1"/>
</dbReference>
<protein>
    <recommendedName>
        <fullName evidence="7">Peptidase S1 domain-containing protein</fullName>
    </recommendedName>
</protein>
<dbReference type="GO" id="GO:0006508">
    <property type="term" value="P:proteolysis"/>
    <property type="evidence" value="ECO:0007669"/>
    <property type="project" value="UniProtKB-KW"/>
</dbReference>
<dbReference type="InterPro" id="IPR043504">
    <property type="entry name" value="Peptidase_S1_PA_chymotrypsin"/>
</dbReference>
<dbReference type="Proteomes" id="UP001314205">
    <property type="component" value="Unassembled WGS sequence"/>
</dbReference>
<dbReference type="PANTHER" id="PTHR24252:SF7">
    <property type="entry name" value="HYALIN"/>
    <property type="match status" value="1"/>
</dbReference>
<keyword evidence="9" id="KW-1185">Reference proteome</keyword>
<evidence type="ECO:0000313" key="8">
    <source>
        <dbReference type="EMBL" id="CAK1587425.1"/>
    </source>
</evidence>
<dbReference type="PROSITE" id="PS00135">
    <property type="entry name" value="TRYPSIN_SER"/>
    <property type="match status" value="1"/>
</dbReference>
<keyword evidence="5" id="KW-0720">Serine protease</keyword>
<reference evidence="8 9" key="1">
    <citation type="submission" date="2023-11" db="EMBL/GenBank/DDBJ databases">
        <authorList>
            <person name="Hedman E."/>
            <person name="Englund M."/>
            <person name="Stromberg M."/>
            <person name="Nyberg Akerstrom W."/>
            <person name="Nylinder S."/>
            <person name="Jareborg N."/>
            <person name="Kallberg Y."/>
            <person name="Kronander E."/>
        </authorList>
    </citation>
    <scope>NUCLEOTIDE SEQUENCE [LARGE SCALE GENOMIC DNA]</scope>
</reference>
<evidence type="ECO:0000256" key="5">
    <source>
        <dbReference type="RuleBase" id="RU363034"/>
    </source>
</evidence>
<evidence type="ECO:0000256" key="6">
    <source>
        <dbReference type="SAM" id="MobiDB-lite"/>
    </source>
</evidence>
<dbReference type="InterPro" id="IPR018114">
    <property type="entry name" value="TRYPSIN_HIS"/>
</dbReference>
<dbReference type="Gene3D" id="2.40.10.10">
    <property type="entry name" value="Trypsin-like serine proteases"/>
    <property type="match status" value="1"/>
</dbReference>
<proteinExistence type="inferred from homology"/>
<dbReference type="PROSITE" id="PS00134">
    <property type="entry name" value="TRYPSIN_HIS"/>
    <property type="match status" value="1"/>
</dbReference>
<feature type="domain" description="Peptidase S1" evidence="7">
    <location>
        <begin position="131"/>
        <end position="374"/>
    </location>
</feature>
<keyword evidence="1" id="KW-0732">Signal</keyword>
<evidence type="ECO:0000256" key="2">
    <source>
        <dbReference type="ARBA" id="ARBA00023157"/>
    </source>
</evidence>
<dbReference type="EMBL" id="CAVLGL010000082">
    <property type="protein sequence ID" value="CAK1587425.1"/>
    <property type="molecule type" value="Genomic_DNA"/>
</dbReference>
<name>A0AAV1KY07_9NEOP</name>
<evidence type="ECO:0000256" key="1">
    <source>
        <dbReference type="ARBA" id="ARBA00022729"/>
    </source>
</evidence>
<evidence type="ECO:0000313" key="9">
    <source>
        <dbReference type="Proteomes" id="UP001314205"/>
    </source>
</evidence>
<evidence type="ECO:0000256" key="4">
    <source>
        <dbReference type="ARBA" id="ARBA00024195"/>
    </source>
</evidence>
<feature type="compositionally biased region" description="Polar residues" evidence="6">
    <location>
        <begin position="71"/>
        <end position="81"/>
    </location>
</feature>
<dbReference type="Pfam" id="PF00089">
    <property type="entry name" value="Trypsin"/>
    <property type="match status" value="1"/>
</dbReference>
<keyword evidence="5" id="KW-0645">Protease</keyword>
<dbReference type="PANTHER" id="PTHR24252">
    <property type="entry name" value="ACROSIN-RELATED"/>
    <property type="match status" value="1"/>
</dbReference>
<sequence length="375" mass="41769">MTKCQSAINNIRNGRQPLLCSIRGRERIVCCMNSWYQPRPTSYVPRPVVTVPATPGNYYPRPKPTTHRPHNTQNGCGPISPQLTAPKTGRKAWDKCIEYQEKLIYPCVRSAAFTDDMVRARRCYHSMDELIVGGLGAAKREFPHMVLLGLGSNPQTASWACGGTLISERFILTAAHCTMANRAYVSFALLGILNRSERINTSNLYRIKRIIKHPRYKSPSKYNDIALLETETEIKLSEDAVPACLPVDTTAPDEKAIATGWGATGYKGLNSDSLQKVILEKFPEYECKSKYPATRHLENGFDPNTQLCYGDRYESKDSCQGDSGGPLQLKNNKINCMYTVIGVTSFGNKCGIVGEPGVYTKVSAYVPWIESIVWP</sequence>
<dbReference type="PROSITE" id="PS50240">
    <property type="entry name" value="TRYPSIN_DOM"/>
    <property type="match status" value="1"/>
</dbReference>
<dbReference type="CDD" id="cd00190">
    <property type="entry name" value="Tryp_SPc"/>
    <property type="match status" value="1"/>
</dbReference>
<keyword evidence="3" id="KW-0325">Glycoprotein</keyword>
<dbReference type="FunFam" id="2.40.10.10:FF:000028">
    <property type="entry name" value="Serine protease easter"/>
    <property type="match status" value="1"/>
</dbReference>
<dbReference type="SMART" id="SM00020">
    <property type="entry name" value="Tryp_SPc"/>
    <property type="match status" value="1"/>
</dbReference>
<dbReference type="PRINTS" id="PR00722">
    <property type="entry name" value="CHYMOTRYPSIN"/>
</dbReference>
<comment type="similarity">
    <text evidence="4">Belongs to the peptidase S1 family. CLIP subfamily.</text>
</comment>
<evidence type="ECO:0000256" key="3">
    <source>
        <dbReference type="ARBA" id="ARBA00023180"/>
    </source>
</evidence>
<keyword evidence="5" id="KW-0378">Hydrolase</keyword>
<dbReference type="InterPro" id="IPR001314">
    <property type="entry name" value="Peptidase_S1A"/>
</dbReference>
<accession>A0AAV1KY07</accession>
<feature type="region of interest" description="Disordered" evidence="6">
    <location>
        <begin position="61"/>
        <end position="81"/>
    </location>
</feature>
<dbReference type="InterPro" id="IPR009003">
    <property type="entry name" value="Peptidase_S1_PA"/>
</dbReference>
<dbReference type="GO" id="GO:0004252">
    <property type="term" value="F:serine-type endopeptidase activity"/>
    <property type="evidence" value="ECO:0007669"/>
    <property type="project" value="InterPro"/>
</dbReference>
<gene>
    <name evidence="8" type="ORF">PARMNEM_LOCUS8256</name>
</gene>
<evidence type="ECO:0000259" key="7">
    <source>
        <dbReference type="PROSITE" id="PS50240"/>
    </source>
</evidence>
<comment type="caution">
    <text evidence="8">The sequence shown here is derived from an EMBL/GenBank/DDBJ whole genome shotgun (WGS) entry which is preliminary data.</text>
</comment>
<organism evidence="8 9">
    <name type="scientific">Parnassius mnemosyne</name>
    <name type="common">clouded apollo</name>
    <dbReference type="NCBI Taxonomy" id="213953"/>
    <lineage>
        <taxon>Eukaryota</taxon>
        <taxon>Metazoa</taxon>
        <taxon>Ecdysozoa</taxon>
        <taxon>Arthropoda</taxon>
        <taxon>Hexapoda</taxon>
        <taxon>Insecta</taxon>
        <taxon>Pterygota</taxon>
        <taxon>Neoptera</taxon>
        <taxon>Endopterygota</taxon>
        <taxon>Lepidoptera</taxon>
        <taxon>Glossata</taxon>
        <taxon>Ditrysia</taxon>
        <taxon>Papilionoidea</taxon>
        <taxon>Papilionidae</taxon>
        <taxon>Parnassiinae</taxon>
        <taxon>Parnassini</taxon>
        <taxon>Parnassius</taxon>
        <taxon>Driopa</taxon>
    </lineage>
</organism>
<dbReference type="InterPro" id="IPR033116">
    <property type="entry name" value="TRYPSIN_SER"/>
</dbReference>
<dbReference type="InterPro" id="IPR001254">
    <property type="entry name" value="Trypsin_dom"/>
</dbReference>